<sequence>MTVPQPVYEYIVPPKLYEENVRERCEWTGEDYKAVVRSVRSAIHPNMMTFLATYEIGKDKAQITDEDIMSKVKERCETSNRDYLANPSALFAQQLKMDLTVKDVPDRVSKYFRQFEKIIADNGFHENLGRGSPTDDDYIKRMLELVKFRHIRINDQLLYKLILERAELQQLFYNRFRQA</sequence>
<evidence type="ECO:0000313" key="1">
    <source>
        <dbReference type="EMBL" id="EGZ12589.1"/>
    </source>
</evidence>
<evidence type="ECO:0000313" key="2">
    <source>
        <dbReference type="Proteomes" id="UP000002640"/>
    </source>
</evidence>
<proteinExistence type="predicted"/>
<keyword evidence="2" id="KW-1185">Reference proteome</keyword>
<organism evidence="1 2">
    <name type="scientific">Phytophthora sojae (strain P6497)</name>
    <name type="common">Soybean stem and root rot agent</name>
    <name type="synonym">Phytophthora megasperma f. sp. glycines</name>
    <dbReference type="NCBI Taxonomy" id="1094619"/>
    <lineage>
        <taxon>Eukaryota</taxon>
        <taxon>Sar</taxon>
        <taxon>Stramenopiles</taxon>
        <taxon>Oomycota</taxon>
        <taxon>Peronosporomycetes</taxon>
        <taxon>Peronosporales</taxon>
        <taxon>Peronosporaceae</taxon>
        <taxon>Phytophthora</taxon>
    </lineage>
</organism>
<dbReference type="RefSeq" id="XP_009532922.1">
    <property type="nucleotide sequence ID" value="XM_009534627.1"/>
</dbReference>
<dbReference type="Proteomes" id="UP000002640">
    <property type="component" value="Unassembled WGS sequence"/>
</dbReference>
<dbReference type="GeneID" id="20653385"/>
<feature type="non-terminal residue" evidence="1">
    <location>
        <position position="179"/>
    </location>
</feature>
<protein>
    <submittedName>
        <fullName evidence="1">Uncharacterized protein</fullName>
    </submittedName>
</protein>
<dbReference type="InParanoid" id="G4ZXM6"/>
<gene>
    <name evidence="1" type="ORF">PHYSODRAFT_464955</name>
</gene>
<name>G4ZXM6_PHYSP</name>
<accession>G4ZXM6</accession>
<dbReference type="KEGG" id="psoj:PHYSODRAFT_464955"/>
<dbReference type="AlphaFoldDB" id="G4ZXM6"/>
<reference evidence="1 2" key="1">
    <citation type="journal article" date="2006" name="Science">
        <title>Phytophthora genome sequences uncover evolutionary origins and mechanisms of pathogenesis.</title>
        <authorList>
            <person name="Tyler B.M."/>
            <person name="Tripathy S."/>
            <person name="Zhang X."/>
            <person name="Dehal P."/>
            <person name="Jiang R.H."/>
            <person name="Aerts A."/>
            <person name="Arredondo F.D."/>
            <person name="Baxter L."/>
            <person name="Bensasson D."/>
            <person name="Beynon J.L."/>
            <person name="Chapman J."/>
            <person name="Damasceno C.M."/>
            <person name="Dorrance A.E."/>
            <person name="Dou D."/>
            <person name="Dickerman A.W."/>
            <person name="Dubchak I.L."/>
            <person name="Garbelotto M."/>
            <person name="Gijzen M."/>
            <person name="Gordon S.G."/>
            <person name="Govers F."/>
            <person name="Grunwald N.J."/>
            <person name="Huang W."/>
            <person name="Ivors K.L."/>
            <person name="Jones R.W."/>
            <person name="Kamoun S."/>
            <person name="Krampis K."/>
            <person name="Lamour K.H."/>
            <person name="Lee M.K."/>
            <person name="McDonald W.H."/>
            <person name="Medina M."/>
            <person name="Meijer H.J."/>
            <person name="Nordberg E.K."/>
            <person name="Maclean D.J."/>
            <person name="Ospina-Giraldo M.D."/>
            <person name="Morris P.F."/>
            <person name="Phuntumart V."/>
            <person name="Putnam N.H."/>
            <person name="Rash S."/>
            <person name="Rose J.K."/>
            <person name="Sakihama Y."/>
            <person name="Salamov A.A."/>
            <person name="Savidor A."/>
            <person name="Scheuring C.F."/>
            <person name="Smith B.M."/>
            <person name="Sobral B.W."/>
            <person name="Terry A."/>
            <person name="Torto-Alalibo T.A."/>
            <person name="Win J."/>
            <person name="Xu Z."/>
            <person name="Zhang H."/>
            <person name="Grigoriev I.V."/>
            <person name="Rokhsar D.S."/>
            <person name="Boore J.L."/>
        </authorList>
    </citation>
    <scope>NUCLEOTIDE SEQUENCE [LARGE SCALE GENOMIC DNA]</scope>
    <source>
        <strain evidence="1 2">P6497</strain>
    </source>
</reference>
<dbReference type="EMBL" id="JH159157">
    <property type="protein sequence ID" value="EGZ12589.1"/>
    <property type="molecule type" value="Genomic_DNA"/>
</dbReference>